<sequence length="394" mass="44151">MAMQQQASQPSPQPSAGQQMSQPSQQRGSAARAAKPRPKRPYKPPHQVAQERKLKDEANDYIRRLEQQLGKARSELERLQRDNTTLQRKAVVLSKHSSFRRCAAGMVQELQESMTLGEQLQSMDCSQHVLDAAEKGLPEPQVLEYLRKMTSSDAVQHYNSVVARVRALLQQLDQGPDPEVAQQQLEDIFALRERASTFGYLQVVNPPVYAELMQAKLDPDSPVDRCDPAHWRAVLAAMGLSEEQESQLILLLQSYLQQREQVVQRKSKVMQQLADELSSDLLSLELSQDGSTEVLAEEDSAGDEEEGGGGGGVQRQPSANAKAQQAKDELDRLVQLEYWLKFDFTGCVRKLLPAQQQALCMVHSWPFYPDQKQIEGAIKEKAGPLWEQLARSAA</sequence>
<feature type="region of interest" description="Disordered" evidence="1">
    <location>
        <begin position="1"/>
        <end position="56"/>
    </location>
</feature>
<evidence type="ECO:0000313" key="3">
    <source>
        <dbReference type="Proteomes" id="UP000008141"/>
    </source>
</evidence>
<gene>
    <name evidence="2" type="ORF">CHLNCDRAFT_133863</name>
</gene>
<evidence type="ECO:0000313" key="2">
    <source>
        <dbReference type="EMBL" id="EFN55658.1"/>
    </source>
</evidence>
<proteinExistence type="predicted"/>
<feature type="compositionally biased region" description="Basic residues" evidence="1">
    <location>
        <begin position="34"/>
        <end position="43"/>
    </location>
</feature>
<dbReference type="OMA" id="HRIRDNE"/>
<dbReference type="EMBL" id="GL433844">
    <property type="protein sequence ID" value="EFN55658.1"/>
    <property type="molecule type" value="Genomic_DNA"/>
</dbReference>
<keyword evidence="3" id="KW-1185">Reference proteome</keyword>
<dbReference type="OrthoDB" id="10440691at2759"/>
<evidence type="ECO:0000256" key="1">
    <source>
        <dbReference type="SAM" id="MobiDB-lite"/>
    </source>
</evidence>
<feature type="compositionally biased region" description="Acidic residues" evidence="1">
    <location>
        <begin position="295"/>
        <end position="307"/>
    </location>
</feature>
<reference evidence="2 3" key="1">
    <citation type="journal article" date="2010" name="Plant Cell">
        <title>The Chlorella variabilis NC64A genome reveals adaptation to photosymbiosis, coevolution with viruses, and cryptic sex.</title>
        <authorList>
            <person name="Blanc G."/>
            <person name="Duncan G."/>
            <person name="Agarkova I."/>
            <person name="Borodovsky M."/>
            <person name="Gurnon J."/>
            <person name="Kuo A."/>
            <person name="Lindquist E."/>
            <person name="Lucas S."/>
            <person name="Pangilinan J."/>
            <person name="Polle J."/>
            <person name="Salamov A."/>
            <person name="Terry A."/>
            <person name="Yamada T."/>
            <person name="Dunigan D.D."/>
            <person name="Grigoriev I.V."/>
            <person name="Claverie J.M."/>
            <person name="Van Etten J.L."/>
        </authorList>
    </citation>
    <scope>NUCLEOTIDE SEQUENCE [LARGE SCALE GENOMIC DNA]</scope>
    <source>
        <strain evidence="2 3">NC64A</strain>
    </source>
</reference>
<feature type="region of interest" description="Disordered" evidence="1">
    <location>
        <begin position="292"/>
        <end position="324"/>
    </location>
</feature>
<dbReference type="AlphaFoldDB" id="E1ZFF0"/>
<dbReference type="InParanoid" id="E1ZFF0"/>
<organism evidence="3">
    <name type="scientific">Chlorella variabilis</name>
    <name type="common">Green alga</name>
    <dbReference type="NCBI Taxonomy" id="554065"/>
    <lineage>
        <taxon>Eukaryota</taxon>
        <taxon>Viridiplantae</taxon>
        <taxon>Chlorophyta</taxon>
        <taxon>core chlorophytes</taxon>
        <taxon>Trebouxiophyceae</taxon>
        <taxon>Chlorellales</taxon>
        <taxon>Chlorellaceae</taxon>
        <taxon>Chlorella clade</taxon>
        <taxon>Chlorella</taxon>
    </lineage>
</organism>
<protein>
    <submittedName>
        <fullName evidence="2">Uncharacterized protein</fullName>
    </submittedName>
</protein>
<feature type="compositionally biased region" description="Low complexity" evidence="1">
    <location>
        <begin position="1"/>
        <end position="33"/>
    </location>
</feature>
<dbReference type="RefSeq" id="XP_005847760.1">
    <property type="nucleotide sequence ID" value="XM_005847698.1"/>
</dbReference>
<dbReference type="GeneID" id="17355190"/>
<accession>E1ZFF0</accession>
<name>E1ZFF0_CHLVA</name>
<dbReference type="KEGG" id="cvr:CHLNCDRAFT_133863"/>
<dbReference type="Proteomes" id="UP000008141">
    <property type="component" value="Unassembled WGS sequence"/>
</dbReference>